<dbReference type="AlphaFoldDB" id="A0A426DMW1"/>
<comment type="subcellular location">
    <subcellularLocation>
        <location evidence="1 7">Cell membrane</location>
        <topology evidence="1 7">Multi-pass membrane protein</topology>
    </subcellularLocation>
</comment>
<keyword evidence="10" id="KW-1185">Reference proteome</keyword>
<comment type="similarity">
    <text evidence="7">Belongs to the binding-protein-dependent transport system permease family.</text>
</comment>
<sequence>MSRKRKGCRRAAPGVGERWGLVFVLPSLMGVLVFYAVPYLDVIRRSFVRTLTGEFTGIENFRLVLGNPAFRLAAANTGKMMAVSVPVLVVFSLMLAVPLQKGVPGGRWFKSGLLIPMAIPVASVVLLWQCIFAKQGFLNGFLNLFGIPGTDWMNTKYAFAVLVFSYVWKNLGYSVILWIAALEGIPAEINEAARMDGAGEWVIFFRITIPNLFSALFTITVLSLINSFKVFREAYLVAGDYPDESIYMLQHLFNNWYRNLDVDKMAAGAVLSGTVLLILVCLFWRKWEGEEV</sequence>
<keyword evidence="3" id="KW-1003">Cell membrane</keyword>
<keyword evidence="2 7" id="KW-0813">Transport</keyword>
<dbReference type="GO" id="GO:0055085">
    <property type="term" value="P:transmembrane transport"/>
    <property type="evidence" value="ECO:0007669"/>
    <property type="project" value="InterPro"/>
</dbReference>
<dbReference type="InterPro" id="IPR035906">
    <property type="entry name" value="MetI-like_sf"/>
</dbReference>
<evidence type="ECO:0000313" key="9">
    <source>
        <dbReference type="EMBL" id="RRK34127.1"/>
    </source>
</evidence>
<feature type="transmembrane region" description="Helical" evidence="7">
    <location>
        <begin position="157"/>
        <end position="182"/>
    </location>
</feature>
<organism evidence="9 10">
    <name type="scientific">Schaedlerella arabinosiphila</name>
    <dbReference type="NCBI Taxonomy" id="2044587"/>
    <lineage>
        <taxon>Bacteria</taxon>
        <taxon>Bacillati</taxon>
        <taxon>Bacillota</taxon>
        <taxon>Clostridia</taxon>
        <taxon>Lachnospirales</taxon>
        <taxon>Lachnospiraceae</taxon>
        <taxon>Schaedlerella</taxon>
    </lineage>
</organism>
<dbReference type="PANTHER" id="PTHR30193:SF37">
    <property type="entry name" value="INNER MEMBRANE ABC TRANSPORTER PERMEASE PROTEIN YCJO"/>
    <property type="match status" value="1"/>
</dbReference>
<dbReference type="RefSeq" id="WP_125129289.1">
    <property type="nucleotide sequence ID" value="NZ_RHJS01000002.1"/>
</dbReference>
<name>A0A426DMW1_9FIRM</name>
<comment type="caution">
    <text evidence="9">The sequence shown here is derived from an EMBL/GenBank/DDBJ whole genome shotgun (WGS) entry which is preliminary data.</text>
</comment>
<dbReference type="PANTHER" id="PTHR30193">
    <property type="entry name" value="ABC TRANSPORTER PERMEASE PROTEIN"/>
    <property type="match status" value="1"/>
</dbReference>
<evidence type="ECO:0000256" key="1">
    <source>
        <dbReference type="ARBA" id="ARBA00004651"/>
    </source>
</evidence>
<gene>
    <name evidence="9" type="ORF">EBB54_24405</name>
</gene>
<feature type="transmembrane region" description="Helical" evidence="7">
    <location>
        <begin position="203"/>
        <end position="225"/>
    </location>
</feature>
<dbReference type="InterPro" id="IPR051393">
    <property type="entry name" value="ABC_transporter_permease"/>
</dbReference>
<keyword evidence="6 7" id="KW-0472">Membrane</keyword>
<evidence type="ECO:0000256" key="2">
    <source>
        <dbReference type="ARBA" id="ARBA00022448"/>
    </source>
</evidence>
<evidence type="ECO:0000256" key="7">
    <source>
        <dbReference type="RuleBase" id="RU363032"/>
    </source>
</evidence>
<dbReference type="InterPro" id="IPR000515">
    <property type="entry name" value="MetI-like"/>
</dbReference>
<dbReference type="Pfam" id="PF00528">
    <property type="entry name" value="BPD_transp_1"/>
    <property type="match status" value="1"/>
</dbReference>
<dbReference type="GO" id="GO:0005886">
    <property type="term" value="C:plasma membrane"/>
    <property type="evidence" value="ECO:0007669"/>
    <property type="project" value="UniProtKB-SubCell"/>
</dbReference>
<keyword evidence="5 7" id="KW-1133">Transmembrane helix</keyword>
<feature type="domain" description="ABC transmembrane type-1" evidence="8">
    <location>
        <begin position="74"/>
        <end position="283"/>
    </location>
</feature>
<feature type="transmembrane region" description="Helical" evidence="7">
    <location>
        <begin position="80"/>
        <end position="99"/>
    </location>
</feature>
<proteinExistence type="inferred from homology"/>
<feature type="transmembrane region" description="Helical" evidence="7">
    <location>
        <begin position="265"/>
        <end position="284"/>
    </location>
</feature>
<evidence type="ECO:0000256" key="5">
    <source>
        <dbReference type="ARBA" id="ARBA00022989"/>
    </source>
</evidence>
<evidence type="ECO:0000256" key="3">
    <source>
        <dbReference type="ARBA" id="ARBA00022475"/>
    </source>
</evidence>
<accession>A0A426DMW1</accession>
<evidence type="ECO:0000256" key="6">
    <source>
        <dbReference type="ARBA" id="ARBA00023136"/>
    </source>
</evidence>
<dbReference type="Gene3D" id="1.10.3720.10">
    <property type="entry name" value="MetI-like"/>
    <property type="match status" value="1"/>
</dbReference>
<dbReference type="Proteomes" id="UP000274920">
    <property type="component" value="Unassembled WGS sequence"/>
</dbReference>
<evidence type="ECO:0000256" key="4">
    <source>
        <dbReference type="ARBA" id="ARBA00022692"/>
    </source>
</evidence>
<feature type="transmembrane region" description="Helical" evidence="7">
    <location>
        <begin position="21"/>
        <end position="40"/>
    </location>
</feature>
<evidence type="ECO:0000313" key="10">
    <source>
        <dbReference type="Proteomes" id="UP000274920"/>
    </source>
</evidence>
<dbReference type="CDD" id="cd06261">
    <property type="entry name" value="TM_PBP2"/>
    <property type="match status" value="1"/>
</dbReference>
<dbReference type="EMBL" id="RHJS01000002">
    <property type="protein sequence ID" value="RRK34127.1"/>
    <property type="molecule type" value="Genomic_DNA"/>
</dbReference>
<evidence type="ECO:0000259" key="8">
    <source>
        <dbReference type="PROSITE" id="PS50928"/>
    </source>
</evidence>
<feature type="transmembrane region" description="Helical" evidence="7">
    <location>
        <begin position="111"/>
        <end position="137"/>
    </location>
</feature>
<dbReference type="PROSITE" id="PS50928">
    <property type="entry name" value="ABC_TM1"/>
    <property type="match status" value="1"/>
</dbReference>
<dbReference type="SUPFAM" id="SSF161098">
    <property type="entry name" value="MetI-like"/>
    <property type="match status" value="1"/>
</dbReference>
<protein>
    <submittedName>
        <fullName evidence="9">Sugar ABC transporter permease</fullName>
    </submittedName>
</protein>
<keyword evidence="4 7" id="KW-0812">Transmembrane</keyword>
<reference evidence="9" key="1">
    <citation type="submission" date="2018-10" db="EMBL/GenBank/DDBJ databases">
        <title>Schaedlerella arabinophila gen. nov. sp. nov., isolated from the mouse intestinal tract and comparative analysis with the genome of the closely related altered Schaedler flora strain ASF502.</title>
        <authorList>
            <person name="Miyake S."/>
            <person name="Soh M."/>
            <person name="Seedorf H."/>
        </authorList>
    </citation>
    <scope>NUCLEOTIDE SEQUENCE [LARGE SCALE GENOMIC DNA]</scope>
    <source>
        <strain evidence="9">DSM 106076</strain>
    </source>
</reference>